<dbReference type="EMBL" id="JABCRI010000023">
    <property type="protein sequence ID" value="KAF8378757.1"/>
    <property type="molecule type" value="Genomic_DNA"/>
</dbReference>
<evidence type="ECO:0000313" key="5">
    <source>
        <dbReference type="Proteomes" id="UP000655225"/>
    </source>
</evidence>
<comment type="caution">
    <text evidence="4">The sequence shown here is derived from an EMBL/GenBank/DDBJ whole genome shotgun (WGS) entry which is preliminary data.</text>
</comment>
<dbReference type="InterPro" id="IPR032867">
    <property type="entry name" value="DYW_dom"/>
</dbReference>
<dbReference type="GO" id="GO:0003723">
    <property type="term" value="F:RNA binding"/>
    <property type="evidence" value="ECO:0007669"/>
    <property type="project" value="InterPro"/>
</dbReference>
<dbReference type="InterPro" id="IPR011990">
    <property type="entry name" value="TPR-like_helical_dom_sf"/>
</dbReference>
<reference evidence="4 5" key="1">
    <citation type="submission" date="2020-04" db="EMBL/GenBank/DDBJ databases">
        <title>Plant Genome Project.</title>
        <authorList>
            <person name="Zhang R.-G."/>
        </authorList>
    </citation>
    <scope>NUCLEOTIDE SEQUENCE [LARGE SCALE GENOMIC DNA]</scope>
    <source>
        <strain evidence="4">YNK0</strain>
        <tissue evidence="4">Leaf</tissue>
    </source>
</reference>
<dbReference type="OMA" id="GGNWYES"/>
<sequence length="871" mass="97845">MTLYMPIFRSCTTSKTLRQLHGHLLITGLHRDALASTKLIESYAKMGILESARLIFDSFPRPDSFMWGVLIKCYVWNLFFKEAISIYHELLYQQTQLTNFIFPSILRACSGFGDVGVGEKIHGRIIKSGFESDEVIKTSLLCMYGERGSLNVARKMFDEMPVRDVVSWSSIISSYVRNGQPQEGLVVFCRMLSEGIEPDSVTMLCVTEACAEMRFLRLAKSVHGKIVRWGIENVGSLENSLIVMYSKCRDLASTERLFEKVSSRSAVSWTALISCYNEMTLFREALEIYVQMQESGVEPNSVTMVGVLHSCAQLGWLREGMSVHCFVIRKGLDPDFDLVGPELIGMYAGCGELGACRKVYDSIRVKNIVSWNSLISVYARKGLSMEALRLFVQMQIQGLFPDSFTLASSLSACGHIGFSQLGCQIHGHIVKTGFDSNEFVQNSLIDMYSKCGFVDTALMIFEKIQRKSIMTWNSMIGGFAQNGNSIEAVGLFDRMLFEGLKMDKVTFLSAIQACSQLGYLEKGKWVHHKLITCGLENDSYIDTALHDMYAKCGDIRMARGVFDNMVERSVVSWSAMIAGYGRHGHINAAISLFSQMVRSGIKPNEVTFLSILSACSHAGSVEEGKFYFNMMREFGIEPELDHFACMVDLLSRAGDLGGAYRFIKSMPVPANASVWSALLNGCRVHHRMDMIRSIQSYILEIDIETDNSGHYTLLSNIYAEGGNLDEFGKVRSMMKNMRKVPGYSTIEINTKIYKFGAGDTSHSQTKEIYRFLEDLKCLAQEQGYNLGSDPPDESPKESNVDSHSEKLAIAFGIVNTRPGTTLRISKNLRVCMDCHTFTKIVSKITGREIIMRDLNRFHHFFNGSCSCRDYW</sequence>
<proteinExistence type="predicted"/>
<dbReference type="Pfam" id="PF14432">
    <property type="entry name" value="DYW_deaminase"/>
    <property type="match status" value="1"/>
</dbReference>
<dbReference type="NCBIfam" id="TIGR00756">
    <property type="entry name" value="PPR"/>
    <property type="match status" value="6"/>
</dbReference>
<keyword evidence="5" id="KW-1185">Reference proteome</keyword>
<dbReference type="FunFam" id="1.25.40.10:FF:000285">
    <property type="entry name" value="Pentatricopeptide repeat-containing protein, chloroplastic"/>
    <property type="match status" value="1"/>
</dbReference>
<organism evidence="4 5">
    <name type="scientific">Tetracentron sinense</name>
    <name type="common">Spur-leaf</name>
    <dbReference type="NCBI Taxonomy" id="13715"/>
    <lineage>
        <taxon>Eukaryota</taxon>
        <taxon>Viridiplantae</taxon>
        <taxon>Streptophyta</taxon>
        <taxon>Embryophyta</taxon>
        <taxon>Tracheophyta</taxon>
        <taxon>Spermatophyta</taxon>
        <taxon>Magnoliopsida</taxon>
        <taxon>Trochodendrales</taxon>
        <taxon>Trochodendraceae</taxon>
        <taxon>Tetracentron</taxon>
    </lineage>
</organism>
<protein>
    <recommendedName>
        <fullName evidence="3">DYW domain-containing protein</fullName>
    </recommendedName>
</protein>
<feature type="repeat" description="PPR" evidence="2">
    <location>
        <begin position="437"/>
        <end position="467"/>
    </location>
</feature>
<feature type="repeat" description="PPR" evidence="2">
    <location>
        <begin position="569"/>
        <end position="603"/>
    </location>
</feature>
<dbReference type="FunFam" id="1.25.40.10:FF:000284">
    <property type="entry name" value="Pentatricopeptide repeat-containing protein"/>
    <property type="match status" value="1"/>
</dbReference>
<dbReference type="FunFam" id="1.25.40.10:FF:000227">
    <property type="entry name" value="Pentatricopeptide repeat-containing protein At3g13880"/>
    <property type="match status" value="1"/>
</dbReference>
<dbReference type="InterPro" id="IPR046960">
    <property type="entry name" value="PPR_At4g14850-like_plant"/>
</dbReference>
<dbReference type="PANTHER" id="PTHR47926">
    <property type="entry name" value="PENTATRICOPEPTIDE REPEAT-CONTAINING PROTEIN"/>
    <property type="match status" value="1"/>
</dbReference>
<feature type="repeat" description="PPR" evidence="2">
    <location>
        <begin position="604"/>
        <end position="638"/>
    </location>
</feature>
<dbReference type="InterPro" id="IPR002885">
    <property type="entry name" value="PPR_rpt"/>
</dbReference>
<dbReference type="AlphaFoldDB" id="A0A835CZZ1"/>
<feature type="repeat" description="PPR" evidence="2">
    <location>
        <begin position="468"/>
        <end position="502"/>
    </location>
</feature>
<accession>A0A835CZZ1</accession>
<dbReference type="Gene3D" id="1.25.40.10">
    <property type="entry name" value="Tetratricopeptide repeat domain"/>
    <property type="match status" value="5"/>
</dbReference>
<feature type="domain" description="DYW" evidence="3">
    <location>
        <begin position="793"/>
        <end position="871"/>
    </location>
</feature>
<name>A0A835CZZ1_TETSI</name>
<dbReference type="FunFam" id="1.25.40.10:FF:000344">
    <property type="entry name" value="Pentatricopeptide repeat-containing protein"/>
    <property type="match status" value="1"/>
</dbReference>
<dbReference type="Pfam" id="PF20431">
    <property type="entry name" value="E_motif"/>
    <property type="match status" value="1"/>
</dbReference>
<evidence type="ECO:0000259" key="3">
    <source>
        <dbReference type="Pfam" id="PF14432"/>
    </source>
</evidence>
<feature type="repeat" description="PPR" evidence="2">
    <location>
        <begin position="265"/>
        <end position="299"/>
    </location>
</feature>
<dbReference type="Proteomes" id="UP000655225">
    <property type="component" value="Unassembled WGS sequence"/>
</dbReference>
<dbReference type="PROSITE" id="PS51375">
    <property type="entry name" value="PPR"/>
    <property type="match status" value="7"/>
</dbReference>
<evidence type="ECO:0000313" key="4">
    <source>
        <dbReference type="EMBL" id="KAF8378757.1"/>
    </source>
</evidence>
<evidence type="ECO:0000256" key="1">
    <source>
        <dbReference type="ARBA" id="ARBA00022737"/>
    </source>
</evidence>
<dbReference type="FunFam" id="1.25.40.10:FF:000090">
    <property type="entry name" value="Pentatricopeptide repeat-containing protein, chloroplastic"/>
    <property type="match status" value="1"/>
</dbReference>
<gene>
    <name evidence="4" type="ORF">HHK36_030106</name>
</gene>
<feature type="repeat" description="PPR" evidence="2">
    <location>
        <begin position="367"/>
        <end position="401"/>
    </location>
</feature>
<dbReference type="GO" id="GO:0009451">
    <property type="term" value="P:RNA modification"/>
    <property type="evidence" value="ECO:0007669"/>
    <property type="project" value="InterPro"/>
</dbReference>
<dbReference type="GO" id="GO:0008270">
    <property type="term" value="F:zinc ion binding"/>
    <property type="evidence" value="ECO:0007669"/>
    <property type="project" value="InterPro"/>
</dbReference>
<dbReference type="InterPro" id="IPR046848">
    <property type="entry name" value="E_motif"/>
</dbReference>
<evidence type="ECO:0000256" key="2">
    <source>
        <dbReference type="PROSITE-ProRule" id="PRU00708"/>
    </source>
</evidence>
<dbReference type="OrthoDB" id="185373at2759"/>
<dbReference type="Pfam" id="PF01535">
    <property type="entry name" value="PPR"/>
    <property type="match status" value="1"/>
</dbReference>
<dbReference type="PANTHER" id="PTHR47926:SF344">
    <property type="entry name" value="OS07G0636900 PROTEIN"/>
    <property type="match status" value="1"/>
</dbReference>
<feature type="repeat" description="PPR" evidence="2">
    <location>
        <begin position="164"/>
        <end position="198"/>
    </location>
</feature>
<dbReference type="Pfam" id="PF13041">
    <property type="entry name" value="PPR_2"/>
    <property type="match status" value="5"/>
</dbReference>
<keyword evidence="1" id="KW-0677">Repeat</keyword>